<dbReference type="STRING" id="101127.A0A1X2GK39"/>
<dbReference type="GO" id="GO:0000981">
    <property type="term" value="F:DNA-binding transcription factor activity, RNA polymerase II-specific"/>
    <property type="evidence" value="ECO:0007669"/>
    <property type="project" value="InterPro"/>
</dbReference>
<dbReference type="InterPro" id="IPR001138">
    <property type="entry name" value="Zn2Cys6_DnaBD"/>
</dbReference>
<evidence type="ECO:0000256" key="1">
    <source>
        <dbReference type="ARBA" id="ARBA00022723"/>
    </source>
</evidence>
<organism evidence="5 6">
    <name type="scientific">Hesseltinella vesiculosa</name>
    <dbReference type="NCBI Taxonomy" id="101127"/>
    <lineage>
        <taxon>Eukaryota</taxon>
        <taxon>Fungi</taxon>
        <taxon>Fungi incertae sedis</taxon>
        <taxon>Mucoromycota</taxon>
        <taxon>Mucoromycotina</taxon>
        <taxon>Mucoromycetes</taxon>
        <taxon>Mucorales</taxon>
        <taxon>Cunninghamellaceae</taxon>
        <taxon>Hesseltinella</taxon>
    </lineage>
</organism>
<comment type="caution">
    <text evidence="5">The sequence shown here is derived from an EMBL/GenBank/DDBJ whole genome shotgun (WGS) entry which is preliminary data.</text>
</comment>
<evidence type="ECO:0000313" key="5">
    <source>
        <dbReference type="EMBL" id="ORX55661.1"/>
    </source>
</evidence>
<evidence type="ECO:0000259" key="4">
    <source>
        <dbReference type="SMART" id="SM00066"/>
    </source>
</evidence>
<evidence type="ECO:0000256" key="3">
    <source>
        <dbReference type="SAM" id="MobiDB-lite"/>
    </source>
</evidence>
<proteinExistence type="predicted"/>
<dbReference type="PANTHER" id="PTHR47659">
    <property type="entry name" value="ZN(II)2CYS6 TRANSCRIPTION FACTOR (EUROFUNG)-RELATED"/>
    <property type="match status" value="1"/>
</dbReference>
<dbReference type="CDD" id="cd00067">
    <property type="entry name" value="GAL4"/>
    <property type="match status" value="1"/>
</dbReference>
<dbReference type="EMBL" id="MCGT01000011">
    <property type="protein sequence ID" value="ORX55661.1"/>
    <property type="molecule type" value="Genomic_DNA"/>
</dbReference>
<keyword evidence="2" id="KW-0539">Nucleus</keyword>
<dbReference type="SMART" id="SM00066">
    <property type="entry name" value="GAL4"/>
    <property type="match status" value="1"/>
</dbReference>
<dbReference type="AlphaFoldDB" id="A0A1X2GK39"/>
<evidence type="ECO:0000256" key="2">
    <source>
        <dbReference type="ARBA" id="ARBA00023242"/>
    </source>
</evidence>
<gene>
    <name evidence="5" type="ORF">DM01DRAFT_1335050</name>
</gene>
<feature type="region of interest" description="Disordered" evidence="3">
    <location>
        <begin position="1"/>
        <end position="36"/>
    </location>
</feature>
<dbReference type="GO" id="GO:0008270">
    <property type="term" value="F:zinc ion binding"/>
    <property type="evidence" value="ECO:0007669"/>
    <property type="project" value="InterPro"/>
</dbReference>
<reference evidence="5 6" key="1">
    <citation type="submission" date="2016-07" db="EMBL/GenBank/DDBJ databases">
        <title>Pervasive Adenine N6-methylation of Active Genes in Fungi.</title>
        <authorList>
            <consortium name="DOE Joint Genome Institute"/>
            <person name="Mondo S.J."/>
            <person name="Dannebaum R.O."/>
            <person name="Kuo R.C."/>
            <person name="Labutti K."/>
            <person name="Haridas S."/>
            <person name="Kuo A."/>
            <person name="Salamov A."/>
            <person name="Ahrendt S.R."/>
            <person name="Lipzen A."/>
            <person name="Sullivan W."/>
            <person name="Andreopoulos W.B."/>
            <person name="Clum A."/>
            <person name="Lindquist E."/>
            <person name="Daum C."/>
            <person name="Ramamoorthy G.K."/>
            <person name="Gryganskyi A."/>
            <person name="Culley D."/>
            <person name="Magnuson J.K."/>
            <person name="James T.Y."/>
            <person name="O'Malley M.A."/>
            <person name="Stajich J.E."/>
            <person name="Spatafora J.W."/>
            <person name="Visel A."/>
            <person name="Grigoriev I.V."/>
        </authorList>
    </citation>
    <scope>NUCLEOTIDE SEQUENCE [LARGE SCALE GENOMIC DNA]</scope>
    <source>
        <strain evidence="5 6">NRRL 3301</strain>
    </source>
</reference>
<dbReference type="Proteomes" id="UP000242146">
    <property type="component" value="Unassembled WGS sequence"/>
</dbReference>
<accession>A0A1X2GK39</accession>
<protein>
    <recommendedName>
        <fullName evidence="4">Zn(2)-C6 fungal-type domain-containing protein</fullName>
    </recommendedName>
</protein>
<dbReference type="PANTHER" id="PTHR47659:SF7">
    <property type="entry name" value="FUNGAL TRANSCRIPTIONAL REGULATORY PROTEIN, N-TERMINAL DOMAIN-CONTAINING PROTEIN"/>
    <property type="match status" value="1"/>
</dbReference>
<name>A0A1X2GK39_9FUNG</name>
<evidence type="ECO:0000313" key="6">
    <source>
        <dbReference type="Proteomes" id="UP000242146"/>
    </source>
</evidence>
<feature type="domain" description="Zn(2)-C6 fungal-type" evidence="4">
    <location>
        <begin position="34"/>
        <end position="79"/>
    </location>
</feature>
<keyword evidence="6" id="KW-1185">Reference proteome</keyword>
<dbReference type="InterPro" id="IPR050335">
    <property type="entry name" value="ERT1_acuK_gluconeogen_tf"/>
</dbReference>
<keyword evidence="1" id="KW-0479">Metal-binding</keyword>
<sequence>MQESPVYTQPLDMPVSSPMPKSVDQKREPRRKRKQVKNACINCQKACKKCDEGRACQRCVKLGIADTCVDSPRKERLKGVKRGPYKKRQKKVDQTPRKAKNAKPVTTIMMPSTIGQPTVSSQEMMWRPTLLTSAPVDLQSPVTPPPISALPTSTFFQEDCFYSPSLVSSISSETSPVSMTMTLPLDTHQHVFSVEEVLPVNLTEPASSLTFDTTPGYTSLSPSCSSVATATSWWLPNDPTCALEPVPCHDDLSQPIYQQPCSATLSAYSQKETPVFYWDSSSLDWLSNTPTTFI</sequence>
<dbReference type="OrthoDB" id="5575144at2759"/>